<dbReference type="OrthoDB" id="10531001at2759"/>
<feature type="region of interest" description="Disordered" evidence="1">
    <location>
        <begin position="107"/>
        <end position="127"/>
    </location>
</feature>
<dbReference type="EMBL" id="BMAW01020911">
    <property type="protein sequence ID" value="GFT70720.1"/>
    <property type="molecule type" value="Genomic_DNA"/>
</dbReference>
<comment type="caution">
    <text evidence="2">The sequence shown here is derived from an EMBL/GenBank/DDBJ whole genome shotgun (WGS) entry which is preliminary data.</text>
</comment>
<evidence type="ECO:0000313" key="2">
    <source>
        <dbReference type="EMBL" id="GFT70720.1"/>
    </source>
</evidence>
<gene>
    <name evidence="2" type="ORF">NPIL_301841</name>
</gene>
<sequence>MLRKISKQAFVLQCNYYKKLPHKDKGVRYDLREKFNGSPLNISPVTIDALRDPTESKNTCLQNRIGNSDVALEIRGGTLEDPNWGRERPKDLFRILSDLSFQSRSTIPLKSRHRSRDSNGSHIDFDE</sequence>
<proteinExistence type="predicted"/>
<name>A0A8X6PLW2_NEPPI</name>
<dbReference type="Proteomes" id="UP000887013">
    <property type="component" value="Unassembled WGS sequence"/>
</dbReference>
<protein>
    <submittedName>
        <fullName evidence="2">Uncharacterized protein</fullName>
    </submittedName>
</protein>
<accession>A0A8X6PLW2</accession>
<keyword evidence="3" id="KW-1185">Reference proteome</keyword>
<organism evidence="2 3">
    <name type="scientific">Nephila pilipes</name>
    <name type="common">Giant wood spider</name>
    <name type="synonym">Nephila maculata</name>
    <dbReference type="NCBI Taxonomy" id="299642"/>
    <lineage>
        <taxon>Eukaryota</taxon>
        <taxon>Metazoa</taxon>
        <taxon>Ecdysozoa</taxon>
        <taxon>Arthropoda</taxon>
        <taxon>Chelicerata</taxon>
        <taxon>Arachnida</taxon>
        <taxon>Araneae</taxon>
        <taxon>Araneomorphae</taxon>
        <taxon>Entelegynae</taxon>
        <taxon>Araneoidea</taxon>
        <taxon>Nephilidae</taxon>
        <taxon>Nephila</taxon>
    </lineage>
</organism>
<dbReference type="AlphaFoldDB" id="A0A8X6PLW2"/>
<reference evidence="2" key="1">
    <citation type="submission" date="2020-08" db="EMBL/GenBank/DDBJ databases">
        <title>Multicomponent nature underlies the extraordinary mechanical properties of spider dragline silk.</title>
        <authorList>
            <person name="Kono N."/>
            <person name="Nakamura H."/>
            <person name="Mori M."/>
            <person name="Yoshida Y."/>
            <person name="Ohtoshi R."/>
            <person name="Malay A.D."/>
            <person name="Moran D.A.P."/>
            <person name="Tomita M."/>
            <person name="Numata K."/>
            <person name="Arakawa K."/>
        </authorList>
    </citation>
    <scope>NUCLEOTIDE SEQUENCE</scope>
</reference>
<evidence type="ECO:0000313" key="3">
    <source>
        <dbReference type="Proteomes" id="UP000887013"/>
    </source>
</evidence>
<evidence type="ECO:0000256" key="1">
    <source>
        <dbReference type="SAM" id="MobiDB-lite"/>
    </source>
</evidence>